<comment type="caution">
    <text evidence="2">The sequence shown here is derived from an EMBL/GenBank/DDBJ whole genome shotgun (WGS) entry which is preliminary data.</text>
</comment>
<dbReference type="PANTHER" id="PTHR22916">
    <property type="entry name" value="GLYCOSYLTRANSFERASE"/>
    <property type="match status" value="1"/>
</dbReference>
<reference evidence="2" key="2">
    <citation type="journal article" date="2021" name="PeerJ">
        <title>Extensive microbial diversity within the chicken gut microbiome revealed by metagenomics and culture.</title>
        <authorList>
            <person name="Gilroy R."/>
            <person name="Ravi A."/>
            <person name="Getino M."/>
            <person name="Pursley I."/>
            <person name="Horton D.L."/>
            <person name="Alikhan N.F."/>
            <person name="Baker D."/>
            <person name="Gharbi K."/>
            <person name="Hall N."/>
            <person name="Watson M."/>
            <person name="Adriaenssens E.M."/>
            <person name="Foster-Nyarko E."/>
            <person name="Jarju S."/>
            <person name="Secka A."/>
            <person name="Antonio M."/>
            <person name="Oren A."/>
            <person name="Chaudhuri R.R."/>
            <person name="La Ragione R."/>
            <person name="Hildebrand F."/>
            <person name="Pallen M.J."/>
        </authorList>
    </citation>
    <scope>NUCLEOTIDE SEQUENCE</scope>
    <source>
        <strain evidence="2">CHK158-818</strain>
    </source>
</reference>
<protein>
    <submittedName>
        <fullName evidence="2">Glycosyltransferase</fullName>
    </submittedName>
</protein>
<evidence type="ECO:0000259" key="1">
    <source>
        <dbReference type="Pfam" id="PF00535"/>
    </source>
</evidence>
<dbReference type="AlphaFoldDB" id="A0A9D1M5E0"/>
<dbReference type="Pfam" id="PF00535">
    <property type="entry name" value="Glycos_transf_2"/>
    <property type="match status" value="1"/>
</dbReference>
<dbReference type="GO" id="GO:0016758">
    <property type="term" value="F:hexosyltransferase activity"/>
    <property type="evidence" value="ECO:0007669"/>
    <property type="project" value="UniProtKB-ARBA"/>
</dbReference>
<organism evidence="2 3">
    <name type="scientific">Candidatus Gallibacteroides avistercoris</name>
    <dbReference type="NCBI Taxonomy" id="2840833"/>
    <lineage>
        <taxon>Bacteria</taxon>
        <taxon>Pseudomonadati</taxon>
        <taxon>Bacteroidota</taxon>
        <taxon>Bacteroidia</taxon>
        <taxon>Bacteroidales</taxon>
        <taxon>Bacteroidaceae</taxon>
        <taxon>Bacteroidaceae incertae sedis</taxon>
        <taxon>Candidatus Gallibacteroides</taxon>
    </lineage>
</organism>
<feature type="domain" description="Glycosyltransferase 2-like" evidence="1">
    <location>
        <begin position="10"/>
        <end position="140"/>
    </location>
</feature>
<evidence type="ECO:0000313" key="2">
    <source>
        <dbReference type="EMBL" id="HIU54208.1"/>
    </source>
</evidence>
<dbReference type="SUPFAM" id="SSF53448">
    <property type="entry name" value="Nucleotide-diphospho-sugar transferases"/>
    <property type="match status" value="1"/>
</dbReference>
<dbReference type="EMBL" id="DVNA01000004">
    <property type="protein sequence ID" value="HIU54208.1"/>
    <property type="molecule type" value="Genomic_DNA"/>
</dbReference>
<dbReference type="Proteomes" id="UP000824112">
    <property type="component" value="Unassembled WGS sequence"/>
</dbReference>
<reference evidence="2" key="1">
    <citation type="submission" date="2020-10" db="EMBL/GenBank/DDBJ databases">
        <authorList>
            <person name="Gilroy R."/>
        </authorList>
    </citation>
    <scope>NUCLEOTIDE SEQUENCE</scope>
    <source>
        <strain evidence="2">CHK158-818</strain>
    </source>
</reference>
<gene>
    <name evidence="2" type="ORF">IAB03_00190</name>
</gene>
<proteinExistence type="predicted"/>
<sequence length="326" mass="37870">MKTTDNPTVSVLMICYNQQEYVGQAIRSVMRQKTTFPVELIIHDDCSTDGTGEVCMQYARRYPESIRYVRNEKNVGLEENFIRAYHLARGKYIAICEGDDYWLGRKKLQRQVRVMEAHPEYAICFHRTLNYYMHDGSKSLTARERPAVTTLYDLARKNYISNVSCLYRKQPFELPAWMSQVRTYDYAMHLLNACYGKIVFLPQVMAVYRIHGRSVWSESGAEKRYQIAMKVRECVMLHLADTHPEVAAILREKYLDNAQALLRYYRAQENRDGFDSVLREVQHYFPGFTAGDVGDALPSGGSPFRAFLSSARRQLSKWLPLPGRRI</sequence>
<dbReference type="Gene3D" id="3.90.550.10">
    <property type="entry name" value="Spore Coat Polysaccharide Biosynthesis Protein SpsA, Chain A"/>
    <property type="match status" value="1"/>
</dbReference>
<evidence type="ECO:0000313" key="3">
    <source>
        <dbReference type="Proteomes" id="UP000824112"/>
    </source>
</evidence>
<name>A0A9D1M5E0_9BACT</name>
<dbReference type="PANTHER" id="PTHR22916:SF3">
    <property type="entry name" value="UDP-GLCNAC:BETAGAL BETA-1,3-N-ACETYLGLUCOSAMINYLTRANSFERASE-LIKE PROTEIN 1"/>
    <property type="match status" value="1"/>
</dbReference>
<accession>A0A9D1M5E0</accession>
<dbReference type="InterPro" id="IPR029044">
    <property type="entry name" value="Nucleotide-diphossugar_trans"/>
</dbReference>
<dbReference type="InterPro" id="IPR001173">
    <property type="entry name" value="Glyco_trans_2-like"/>
</dbReference>